<keyword evidence="1" id="KW-0456">Lyase</keyword>
<evidence type="ECO:0000313" key="2">
    <source>
        <dbReference type="Proteomes" id="UP000198897"/>
    </source>
</evidence>
<keyword evidence="2" id="KW-1185">Reference proteome</keyword>
<dbReference type="InterPro" id="IPR022608">
    <property type="entry name" value="Tscrpt_reg_SplA"/>
</dbReference>
<dbReference type="EMBL" id="FOOG01000004">
    <property type="protein sequence ID" value="SFF65567.1"/>
    <property type="molecule type" value="Genomic_DNA"/>
</dbReference>
<evidence type="ECO:0000313" key="1">
    <source>
        <dbReference type="EMBL" id="SFF65567.1"/>
    </source>
</evidence>
<gene>
    <name evidence="1" type="ORF">SAMN05216353_104139</name>
</gene>
<reference evidence="2" key="1">
    <citation type="submission" date="2016-10" db="EMBL/GenBank/DDBJ databases">
        <authorList>
            <person name="Varghese N."/>
            <person name="Submissions S."/>
        </authorList>
    </citation>
    <scope>NUCLEOTIDE SEQUENCE [LARGE SCALE GENOMIC DNA]</scope>
    <source>
        <strain evidence="2">FP5</strain>
    </source>
</reference>
<dbReference type="Pfam" id="PF11132">
    <property type="entry name" value="SplA"/>
    <property type="match status" value="1"/>
</dbReference>
<dbReference type="OrthoDB" id="2970581at2"/>
<name>A0A1I2KJX9_9BACI</name>
<dbReference type="GO" id="GO:0016829">
    <property type="term" value="F:lyase activity"/>
    <property type="evidence" value="ECO:0007669"/>
    <property type="project" value="UniProtKB-KW"/>
</dbReference>
<dbReference type="RefSeq" id="WP_014645378.1">
    <property type="nucleotide sequence ID" value="NZ_FOOG01000004.1"/>
</dbReference>
<protein>
    <submittedName>
        <fullName evidence="1">Transcriptional regulator of the spore photoproduct lyase operon</fullName>
    </submittedName>
</protein>
<dbReference type="AlphaFoldDB" id="A0A1I2KJX9"/>
<accession>A0A1I2KJX9</accession>
<dbReference type="Proteomes" id="UP000198897">
    <property type="component" value="Unassembled WGS sequence"/>
</dbReference>
<proteinExistence type="predicted"/>
<organism evidence="1 2">
    <name type="scientific">Halobacillus alkaliphilus</name>
    <dbReference type="NCBI Taxonomy" id="396056"/>
    <lineage>
        <taxon>Bacteria</taxon>
        <taxon>Bacillati</taxon>
        <taxon>Bacillota</taxon>
        <taxon>Bacilli</taxon>
        <taxon>Bacillales</taxon>
        <taxon>Bacillaceae</taxon>
        <taxon>Halobacillus</taxon>
    </lineage>
</organism>
<sequence>MEFQQPNYRAGDIVYVIYRNPHTYDVANVQEAAVVKDPENPGDLALFLYETYFPLDSEIAVYASQGEAERAYHDTFGGGIEPEGLQW</sequence>